<protein>
    <submittedName>
        <fullName evidence="2">Uncharacterized protein</fullName>
    </submittedName>
</protein>
<sequence>MATGNFAQFSWKAVGQSALSAGITAGVGSALSAAASSGGILNGTGVGSLIETGKAGSAMLKAGMGSAVSLAVQGQWNWREVGASTVAGGAGYYAGRAVGDAMQGFGATAARIAESASAAVAGTWASSQMLDYNSFRQPTLDEAKRLPGKELLTESMSAKEGRSRVFGPDSDGTR</sequence>
<proteinExistence type="predicted"/>
<organism evidence="2 3">
    <name type="scientific">Roseateles amylovorans</name>
    <dbReference type="NCBI Taxonomy" id="2978473"/>
    <lineage>
        <taxon>Bacteria</taxon>
        <taxon>Pseudomonadati</taxon>
        <taxon>Pseudomonadota</taxon>
        <taxon>Betaproteobacteria</taxon>
        <taxon>Burkholderiales</taxon>
        <taxon>Sphaerotilaceae</taxon>
        <taxon>Roseateles</taxon>
    </lineage>
</organism>
<evidence type="ECO:0000313" key="3">
    <source>
        <dbReference type="Proteomes" id="UP001064933"/>
    </source>
</evidence>
<keyword evidence="3" id="KW-1185">Reference proteome</keyword>
<dbReference type="EMBL" id="CP104562">
    <property type="protein sequence ID" value="UXH76175.1"/>
    <property type="molecule type" value="Genomic_DNA"/>
</dbReference>
<dbReference type="RefSeq" id="WP_261755907.1">
    <property type="nucleotide sequence ID" value="NZ_CP104562.2"/>
</dbReference>
<dbReference type="Proteomes" id="UP001064933">
    <property type="component" value="Chromosome"/>
</dbReference>
<evidence type="ECO:0000313" key="2">
    <source>
        <dbReference type="EMBL" id="UXH76175.1"/>
    </source>
</evidence>
<evidence type="ECO:0000256" key="1">
    <source>
        <dbReference type="SAM" id="MobiDB-lite"/>
    </source>
</evidence>
<feature type="region of interest" description="Disordered" evidence="1">
    <location>
        <begin position="144"/>
        <end position="174"/>
    </location>
</feature>
<name>A0ABY6AYL3_9BURK</name>
<reference evidence="2" key="1">
    <citation type="submission" date="2022-10" db="EMBL/GenBank/DDBJ databases">
        <title>Characterization and whole genome sequencing of a new Roseateles species, isolated from fresh water.</title>
        <authorList>
            <person name="Guliayeva D.Y."/>
            <person name="Akhremchuk A.E."/>
            <person name="Sikolenko M.A."/>
            <person name="Valentovich L.N."/>
            <person name="Sidarenka A.V."/>
        </authorList>
    </citation>
    <scope>NUCLEOTIDE SEQUENCE</scope>
    <source>
        <strain evidence="2">BIM B-1768</strain>
    </source>
</reference>
<accession>A0ABY6AYL3</accession>
<feature type="compositionally biased region" description="Basic and acidic residues" evidence="1">
    <location>
        <begin position="144"/>
        <end position="163"/>
    </location>
</feature>
<gene>
    <name evidence="2" type="ORF">N4261_13940</name>
</gene>